<keyword evidence="2" id="KW-0689">Ribosomal protein</keyword>
<keyword evidence="1" id="KW-1133">Transmembrane helix</keyword>
<reference evidence="2" key="1">
    <citation type="journal article" date="2021" name="Proc. Natl. Acad. Sci. U.S.A.">
        <title>A Catalog of Tens of Thousands of Viruses from Human Metagenomes Reveals Hidden Associations with Chronic Diseases.</title>
        <authorList>
            <person name="Tisza M.J."/>
            <person name="Buck C.B."/>
        </authorList>
    </citation>
    <scope>NUCLEOTIDE SEQUENCE</scope>
    <source>
        <strain evidence="2">CtHip2</strain>
    </source>
</reference>
<accession>A0A8S5RVA0</accession>
<keyword evidence="1" id="KW-0472">Membrane</keyword>
<organism evidence="2">
    <name type="scientific">Siphoviridae sp. ctHip2</name>
    <dbReference type="NCBI Taxonomy" id="2827830"/>
    <lineage>
        <taxon>Viruses</taxon>
        <taxon>Duplodnaviria</taxon>
        <taxon>Heunggongvirae</taxon>
        <taxon>Uroviricota</taxon>
        <taxon>Caudoviricetes</taxon>
    </lineage>
</organism>
<name>A0A8S5RVA0_9CAUD</name>
<keyword evidence="1" id="KW-0812">Transmembrane</keyword>
<protein>
    <submittedName>
        <fullName evidence="2">50S ribosomal protein L2</fullName>
    </submittedName>
</protein>
<evidence type="ECO:0000313" key="2">
    <source>
        <dbReference type="EMBL" id="DAF42702.1"/>
    </source>
</evidence>
<evidence type="ECO:0000256" key="1">
    <source>
        <dbReference type="SAM" id="Phobius"/>
    </source>
</evidence>
<dbReference type="EMBL" id="BK032497">
    <property type="protein sequence ID" value="DAF42702.1"/>
    <property type="molecule type" value="Genomic_DNA"/>
</dbReference>
<keyword evidence="2" id="KW-0687">Ribonucleoprotein</keyword>
<feature type="transmembrane region" description="Helical" evidence="1">
    <location>
        <begin position="43"/>
        <end position="64"/>
    </location>
</feature>
<sequence length="65" mass="7475">MTIITLIIMLLITLLIFLQAPKQETLGNAFNGETHTPKITIRLRLITFSLFFIVSILLLISHFYN</sequence>
<proteinExistence type="predicted"/>